<reference evidence="2" key="2">
    <citation type="submission" date="2020-11" db="EMBL/GenBank/DDBJ databases">
        <authorList>
            <person name="McCartney M.A."/>
            <person name="Auch B."/>
            <person name="Kono T."/>
            <person name="Mallez S."/>
            <person name="Becker A."/>
            <person name="Gohl D.M."/>
            <person name="Silverstein K.A.T."/>
            <person name="Koren S."/>
            <person name="Bechman K.B."/>
            <person name="Herman A."/>
            <person name="Abrahante J.E."/>
            <person name="Garbe J."/>
        </authorList>
    </citation>
    <scope>NUCLEOTIDE SEQUENCE</scope>
    <source>
        <strain evidence="2">Duluth1</strain>
        <tissue evidence="2">Whole animal</tissue>
    </source>
</reference>
<feature type="compositionally biased region" description="Basic and acidic residues" evidence="1">
    <location>
        <begin position="161"/>
        <end position="177"/>
    </location>
</feature>
<reference evidence="2" key="1">
    <citation type="journal article" date="2019" name="bioRxiv">
        <title>The Genome of the Zebra Mussel, Dreissena polymorpha: A Resource for Invasive Species Research.</title>
        <authorList>
            <person name="McCartney M.A."/>
            <person name="Auch B."/>
            <person name="Kono T."/>
            <person name="Mallez S."/>
            <person name="Zhang Y."/>
            <person name="Obille A."/>
            <person name="Becker A."/>
            <person name="Abrahante J.E."/>
            <person name="Garbe J."/>
            <person name="Badalamenti J.P."/>
            <person name="Herman A."/>
            <person name="Mangelson H."/>
            <person name="Liachko I."/>
            <person name="Sullivan S."/>
            <person name="Sone E.D."/>
            <person name="Koren S."/>
            <person name="Silverstein K.A.T."/>
            <person name="Beckman K.B."/>
            <person name="Gohl D.M."/>
        </authorList>
    </citation>
    <scope>NUCLEOTIDE SEQUENCE</scope>
    <source>
        <strain evidence="2">Duluth1</strain>
        <tissue evidence="2">Whole animal</tissue>
    </source>
</reference>
<feature type="region of interest" description="Disordered" evidence="1">
    <location>
        <begin position="227"/>
        <end position="413"/>
    </location>
</feature>
<accession>A0A9D4E0Z4</accession>
<sequence length="456" mass="50926">MIRFEQRNFDLQGTEKVFKKVVHSGQNAIRLVDKDGVPLRTPNNLTFSRLHSTYTLTPRGVPTRKSNHAYSGQPAQAKMQTLVNSLDTSSQEMDSYNALNGYGKRLNSAGSSRQYQSTAGSSKKKANDPSRSVKSFDKSATRERTRLLVSAPSAEQMIDPNGEKSNESPQGKRLEKEWSALSQCRALKRSSEIVSHRVDRMYFMTGNKLRLQAKYQVDDGDIQQLRELQHARDSARSTRSGRSKKADMYRPDRHLHNGGSVDANGDHGDGAVQDGKRLGRLGSENGHMEPRDPQVIVSQKVLQPKPASRQKSPLLGWGSGDATEKDTTVINDNFKEKTLHDNEEANYVEDVDKNADAIRPEDSGQDVVDSEDTLRREETDEQRSSGEQGDVQHEPVFITHTEDGTDISKETDDVAEVAKDAVEKGTTEDNGVHREDELSVISDKDKIDIKTEDYLQ</sequence>
<evidence type="ECO:0000313" key="3">
    <source>
        <dbReference type="Proteomes" id="UP000828390"/>
    </source>
</evidence>
<feature type="compositionally biased region" description="Basic and acidic residues" evidence="1">
    <location>
        <begin position="350"/>
        <end position="362"/>
    </location>
</feature>
<protein>
    <submittedName>
        <fullName evidence="2">Uncharacterized protein</fullName>
    </submittedName>
</protein>
<feature type="region of interest" description="Disordered" evidence="1">
    <location>
        <begin position="104"/>
        <end position="177"/>
    </location>
</feature>
<comment type="caution">
    <text evidence="2">The sequence shown here is derived from an EMBL/GenBank/DDBJ whole genome shotgun (WGS) entry which is preliminary data.</text>
</comment>
<feature type="compositionally biased region" description="Basic and acidic residues" evidence="1">
    <location>
        <begin position="227"/>
        <end position="236"/>
    </location>
</feature>
<gene>
    <name evidence="2" type="ORF">DPMN_173089</name>
</gene>
<feature type="compositionally biased region" description="Basic and acidic residues" evidence="1">
    <location>
        <begin position="244"/>
        <end position="255"/>
    </location>
</feature>
<name>A0A9D4E0Z4_DREPO</name>
<feature type="compositionally biased region" description="Polar residues" evidence="1">
    <location>
        <begin position="108"/>
        <end position="121"/>
    </location>
</feature>
<dbReference type="AlphaFoldDB" id="A0A9D4E0Z4"/>
<evidence type="ECO:0000256" key="1">
    <source>
        <dbReference type="SAM" id="MobiDB-lite"/>
    </source>
</evidence>
<feature type="compositionally biased region" description="Basic and acidic residues" evidence="1">
    <location>
        <begin position="134"/>
        <end position="146"/>
    </location>
</feature>
<dbReference type="Proteomes" id="UP000828390">
    <property type="component" value="Unassembled WGS sequence"/>
</dbReference>
<organism evidence="2 3">
    <name type="scientific">Dreissena polymorpha</name>
    <name type="common">Zebra mussel</name>
    <name type="synonym">Mytilus polymorpha</name>
    <dbReference type="NCBI Taxonomy" id="45954"/>
    <lineage>
        <taxon>Eukaryota</taxon>
        <taxon>Metazoa</taxon>
        <taxon>Spiralia</taxon>
        <taxon>Lophotrochozoa</taxon>
        <taxon>Mollusca</taxon>
        <taxon>Bivalvia</taxon>
        <taxon>Autobranchia</taxon>
        <taxon>Heteroconchia</taxon>
        <taxon>Euheterodonta</taxon>
        <taxon>Imparidentia</taxon>
        <taxon>Neoheterodontei</taxon>
        <taxon>Myida</taxon>
        <taxon>Dreissenoidea</taxon>
        <taxon>Dreissenidae</taxon>
        <taxon>Dreissena</taxon>
    </lineage>
</organism>
<proteinExistence type="predicted"/>
<keyword evidence="3" id="KW-1185">Reference proteome</keyword>
<dbReference type="EMBL" id="JAIWYP010000009">
    <property type="protein sequence ID" value="KAH3771762.1"/>
    <property type="molecule type" value="Genomic_DNA"/>
</dbReference>
<feature type="compositionally biased region" description="Basic and acidic residues" evidence="1">
    <location>
        <begin position="264"/>
        <end position="277"/>
    </location>
</feature>
<feature type="compositionally biased region" description="Basic and acidic residues" evidence="1">
    <location>
        <begin position="322"/>
        <end position="343"/>
    </location>
</feature>
<feature type="compositionally biased region" description="Basic and acidic residues" evidence="1">
    <location>
        <begin position="400"/>
        <end position="413"/>
    </location>
</feature>
<feature type="compositionally biased region" description="Basic and acidic residues" evidence="1">
    <location>
        <begin position="372"/>
        <end position="384"/>
    </location>
</feature>
<dbReference type="OrthoDB" id="10072401at2759"/>
<evidence type="ECO:0000313" key="2">
    <source>
        <dbReference type="EMBL" id="KAH3771762.1"/>
    </source>
</evidence>